<dbReference type="InterPro" id="IPR025835">
    <property type="entry name" value="Thiopurine_S-MeTrfase"/>
</dbReference>
<evidence type="ECO:0000313" key="11">
    <source>
        <dbReference type="Proteomes" id="UP000029448"/>
    </source>
</evidence>
<comment type="subcellular location">
    <subcellularLocation>
        <location evidence="2 9">Cytoplasm</location>
    </subcellularLocation>
</comment>
<sequence>MDALFWQKKWEQNQIGFHEPKPHSFLVRHFASLGLTEGACVFVPLCGKSLDIHWLLEQGFAVVGVELSRIAVESLFQDLGYAPCMTEQNEALLFEAGNLKVYVGNIFGLTEKALGNISAVYDRAALIALPEAMRHAYADHVISITQNAPQLLITLEYEQALRKGPPFSVDAEEVRQLYGAFYTFEILDREVIEGGLKGVCPAEELVWHLTPLSK</sequence>
<feature type="binding site" evidence="9">
    <location>
        <position position="66"/>
    </location>
    <ligand>
        <name>S-adenosyl-L-methionine</name>
        <dbReference type="ChEBI" id="CHEBI:59789"/>
    </ligand>
</feature>
<keyword evidence="11" id="KW-1185">Reference proteome</keyword>
<dbReference type="PANTHER" id="PTHR10259:SF11">
    <property type="entry name" value="THIOPURINE S-METHYLTRANSFERASE"/>
    <property type="match status" value="1"/>
</dbReference>
<dbReference type="PROSITE" id="PS51585">
    <property type="entry name" value="SAM_MT_TPMT"/>
    <property type="match status" value="1"/>
</dbReference>
<evidence type="ECO:0000256" key="3">
    <source>
        <dbReference type="ARBA" id="ARBA00008145"/>
    </source>
</evidence>
<dbReference type="Pfam" id="PF05724">
    <property type="entry name" value="TPMT"/>
    <property type="match status" value="1"/>
</dbReference>
<dbReference type="PIRSF" id="PIRSF023956">
    <property type="entry name" value="Thiopurine_S-methyltransferase"/>
    <property type="match status" value="1"/>
</dbReference>
<name>A0A094ZX09_9PROT</name>
<evidence type="ECO:0000256" key="5">
    <source>
        <dbReference type="ARBA" id="ARBA00022490"/>
    </source>
</evidence>
<gene>
    <name evidence="9" type="primary">tpm</name>
    <name evidence="10" type="ORF">AtDm6_0142</name>
</gene>
<proteinExistence type="inferred from homology"/>
<dbReference type="NCBIfam" id="NF009732">
    <property type="entry name" value="PRK13255.1"/>
    <property type="match status" value="1"/>
</dbReference>
<dbReference type="Gene3D" id="3.40.50.150">
    <property type="entry name" value="Vaccinia Virus protein VP39"/>
    <property type="match status" value="1"/>
</dbReference>
<evidence type="ECO:0000256" key="9">
    <source>
        <dbReference type="HAMAP-Rule" id="MF_00812"/>
    </source>
</evidence>
<evidence type="ECO:0000256" key="7">
    <source>
        <dbReference type="ARBA" id="ARBA00022679"/>
    </source>
</evidence>
<keyword evidence="8 9" id="KW-0949">S-adenosyl-L-methionine</keyword>
<dbReference type="EMBL" id="JOKM01000006">
    <property type="protein sequence ID" value="KGB26516.1"/>
    <property type="molecule type" value="Genomic_DNA"/>
</dbReference>
<keyword evidence="6 9" id="KW-0489">Methyltransferase</keyword>
<dbReference type="GO" id="GO:0010038">
    <property type="term" value="P:response to metal ion"/>
    <property type="evidence" value="ECO:0007669"/>
    <property type="project" value="InterPro"/>
</dbReference>
<keyword evidence="5 9" id="KW-0963">Cytoplasm</keyword>
<organism evidence="10 11">
    <name type="scientific">Acetobacter tropicalis</name>
    <dbReference type="NCBI Taxonomy" id="104102"/>
    <lineage>
        <taxon>Bacteria</taxon>
        <taxon>Pseudomonadati</taxon>
        <taxon>Pseudomonadota</taxon>
        <taxon>Alphaproteobacteria</taxon>
        <taxon>Acetobacterales</taxon>
        <taxon>Acetobacteraceae</taxon>
        <taxon>Acetobacter</taxon>
    </lineage>
</organism>
<dbReference type="STRING" id="104102.AtDm6_0142"/>
<comment type="catalytic activity">
    <reaction evidence="1 9">
        <text>S-adenosyl-L-methionine + a thiopurine = S-adenosyl-L-homocysteine + a thiopurine S-methylether.</text>
        <dbReference type="EC" id="2.1.1.67"/>
    </reaction>
</comment>
<evidence type="ECO:0000313" key="10">
    <source>
        <dbReference type="EMBL" id="KGB26516.1"/>
    </source>
</evidence>
<dbReference type="Proteomes" id="UP000029448">
    <property type="component" value="Unassembled WGS sequence"/>
</dbReference>
<comment type="caution">
    <text evidence="10">The sequence shown here is derived from an EMBL/GenBank/DDBJ whole genome shotgun (WGS) entry which is preliminary data.</text>
</comment>
<protein>
    <recommendedName>
        <fullName evidence="4 9">Thiopurine S-methyltransferase</fullName>
        <ecNumber evidence="4 9">2.1.1.67</ecNumber>
    </recommendedName>
    <alternativeName>
        <fullName evidence="9">Thiopurine methyltransferase</fullName>
    </alternativeName>
</protein>
<evidence type="ECO:0000256" key="1">
    <source>
        <dbReference type="ARBA" id="ARBA00000903"/>
    </source>
</evidence>
<dbReference type="PANTHER" id="PTHR10259">
    <property type="entry name" value="THIOPURINE S-METHYLTRANSFERASE"/>
    <property type="match status" value="1"/>
</dbReference>
<dbReference type="InterPro" id="IPR029063">
    <property type="entry name" value="SAM-dependent_MTases_sf"/>
</dbReference>
<dbReference type="SUPFAM" id="SSF53335">
    <property type="entry name" value="S-adenosyl-L-methionine-dependent methyltransferases"/>
    <property type="match status" value="1"/>
</dbReference>
<reference evidence="10 11" key="1">
    <citation type="submission" date="2014-06" db="EMBL/GenBank/DDBJ databases">
        <title>Functional and comparative genomic analyses of the Drosophila gut microbiota identify candidate symbiosis factors.</title>
        <authorList>
            <person name="Newell P.D."/>
            <person name="Chaston J.M."/>
            <person name="Douglas A.E."/>
        </authorList>
    </citation>
    <scope>NUCLEOTIDE SEQUENCE [LARGE SCALE GENOMIC DNA]</scope>
    <source>
        <strain evidence="10 11">DmCS_006</strain>
    </source>
</reference>
<evidence type="ECO:0000256" key="4">
    <source>
        <dbReference type="ARBA" id="ARBA00011905"/>
    </source>
</evidence>
<dbReference type="GO" id="GO:0005737">
    <property type="term" value="C:cytoplasm"/>
    <property type="evidence" value="ECO:0007669"/>
    <property type="project" value="UniProtKB-SubCell"/>
</dbReference>
<dbReference type="InterPro" id="IPR022474">
    <property type="entry name" value="Thiopur_S-MeTfrase_Se/Te_detox"/>
</dbReference>
<dbReference type="HAMAP" id="MF_00812">
    <property type="entry name" value="Thiopur_methtran"/>
    <property type="match status" value="1"/>
</dbReference>
<evidence type="ECO:0000256" key="8">
    <source>
        <dbReference type="ARBA" id="ARBA00022691"/>
    </source>
</evidence>
<dbReference type="EC" id="2.1.1.67" evidence="4 9"/>
<feature type="binding site" evidence="9">
    <location>
        <position position="123"/>
    </location>
    <ligand>
        <name>S-adenosyl-L-methionine</name>
        <dbReference type="ChEBI" id="CHEBI:59789"/>
    </ligand>
</feature>
<dbReference type="AlphaFoldDB" id="A0A094ZX09"/>
<evidence type="ECO:0000256" key="6">
    <source>
        <dbReference type="ARBA" id="ARBA00022603"/>
    </source>
</evidence>
<accession>A0A094ZX09</accession>
<evidence type="ECO:0000256" key="2">
    <source>
        <dbReference type="ARBA" id="ARBA00004496"/>
    </source>
</evidence>
<dbReference type="RefSeq" id="WP_035377227.1">
    <property type="nucleotide sequence ID" value="NZ_JACAOJ010000048.1"/>
</dbReference>
<feature type="binding site" evidence="9">
    <location>
        <position position="10"/>
    </location>
    <ligand>
        <name>S-adenosyl-L-methionine</name>
        <dbReference type="ChEBI" id="CHEBI:59789"/>
    </ligand>
</feature>
<comment type="similarity">
    <text evidence="3 9">Belongs to the class I-like SAM-binding methyltransferase superfamily. TPMT family.</text>
</comment>
<dbReference type="GO" id="GO:0032259">
    <property type="term" value="P:methylation"/>
    <property type="evidence" value="ECO:0007669"/>
    <property type="project" value="UniProtKB-KW"/>
</dbReference>
<dbReference type="GO" id="GO:0008119">
    <property type="term" value="F:thiopurine S-methyltransferase activity"/>
    <property type="evidence" value="ECO:0007669"/>
    <property type="project" value="UniProtKB-UniRule"/>
</dbReference>
<dbReference type="PATRIC" id="fig|104102.7.peg.140"/>
<dbReference type="InterPro" id="IPR008854">
    <property type="entry name" value="TPMT"/>
</dbReference>
<dbReference type="GeneID" id="89479764"/>
<keyword evidence="7 9" id="KW-0808">Transferase</keyword>
<feature type="binding site" evidence="9">
    <location>
        <position position="45"/>
    </location>
    <ligand>
        <name>S-adenosyl-L-methionine</name>
        <dbReference type="ChEBI" id="CHEBI:59789"/>
    </ligand>
</feature>
<dbReference type="FunFam" id="3.40.50.150:FF:000101">
    <property type="entry name" value="Thiopurine S-methyltransferase"/>
    <property type="match status" value="1"/>
</dbReference>
<dbReference type="NCBIfam" id="TIGR03840">
    <property type="entry name" value="TMPT_Se_Te"/>
    <property type="match status" value="1"/>
</dbReference>